<feature type="repeat" description="PPR" evidence="2">
    <location>
        <begin position="166"/>
        <end position="200"/>
    </location>
</feature>
<dbReference type="GO" id="GO:0009451">
    <property type="term" value="P:RNA modification"/>
    <property type="evidence" value="ECO:0007669"/>
    <property type="project" value="InterPro"/>
</dbReference>
<proteinExistence type="predicted"/>
<dbReference type="Proteomes" id="UP001420932">
    <property type="component" value="Unassembled WGS sequence"/>
</dbReference>
<dbReference type="InterPro" id="IPR002885">
    <property type="entry name" value="PPR_rpt"/>
</dbReference>
<sequence>MLSKICISVIKQCGTFKGLKTVHAAMIRSHLHLNLYFSTNLISQYASLGSISHAYLLFSSSPTSDLFLWNVMIRGFVENGLYERSILLYRNMRQLGIKPDNFTFPFVLKACGCLGDVEFGKMVHRDAVEFGLESDVFVGNSLITVYGKFEEVGYSRKVFDGMPERNVISWSAMIGACAGNLCWEEGLSLFEEMLDAKIAPSRSVVLNVIKCVGRESEAHKIFKIIVEKKLIDSDGMVRSATIGMYSRCGRIDICRRIFDETVDKDLVCWSSMMEAYAEADMGREALELFRGMKVQEASVRTSLRLSLSHDELMVETALIDMYAKCGNIEYGRRVFDGMQEKNEVSWSTMIWGYGMHGRGREALQVFDEMKGAMKPGGMTLASVLSACSHSGLVEEGWRCFNCMIPRAEHYGCMVDLLGRAGQLKKAKELIDNMGARADWVAWGALLGACRIHGDVELGELAAKRVLELDSKNPGRYVVLSNIYKSSGKTEEVNEVRGQMKERGVRKSPGHSIVDL</sequence>
<dbReference type="PROSITE" id="PS51375">
    <property type="entry name" value="PPR"/>
    <property type="match status" value="4"/>
</dbReference>
<dbReference type="AlphaFoldDB" id="A0AAP0I4S4"/>
<accession>A0AAP0I4S4</accession>
<organism evidence="3 4">
    <name type="scientific">Stephania yunnanensis</name>
    <dbReference type="NCBI Taxonomy" id="152371"/>
    <lineage>
        <taxon>Eukaryota</taxon>
        <taxon>Viridiplantae</taxon>
        <taxon>Streptophyta</taxon>
        <taxon>Embryophyta</taxon>
        <taxon>Tracheophyta</taxon>
        <taxon>Spermatophyta</taxon>
        <taxon>Magnoliopsida</taxon>
        <taxon>Ranunculales</taxon>
        <taxon>Menispermaceae</taxon>
        <taxon>Menispermoideae</taxon>
        <taxon>Cissampelideae</taxon>
        <taxon>Stephania</taxon>
    </lineage>
</organism>
<evidence type="ECO:0000256" key="2">
    <source>
        <dbReference type="PROSITE-ProRule" id="PRU00708"/>
    </source>
</evidence>
<protein>
    <recommendedName>
        <fullName evidence="5">Pentatricopeptide repeat-containing protein</fullName>
    </recommendedName>
</protein>
<dbReference type="InterPro" id="IPR046960">
    <property type="entry name" value="PPR_At4g14850-like_plant"/>
</dbReference>
<dbReference type="Gene3D" id="1.25.40.10">
    <property type="entry name" value="Tetratricopeptide repeat domain"/>
    <property type="match status" value="5"/>
</dbReference>
<feature type="repeat" description="PPR" evidence="2">
    <location>
        <begin position="65"/>
        <end position="99"/>
    </location>
</feature>
<dbReference type="Pfam" id="PF20431">
    <property type="entry name" value="E_motif"/>
    <property type="match status" value="1"/>
</dbReference>
<keyword evidence="1" id="KW-0677">Repeat</keyword>
<evidence type="ECO:0000313" key="3">
    <source>
        <dbReference type="EMBL" id="KAK9108650.1"/>
    </source>
</evidence>
<dbReference type="NCBIfam" id="TIGR00756">
    <property type="entry name" value="PPR"/>
    <property type="match status" value="5"/>
</dbReference>
<evidence type="ECO:0000256" key="1">
    <source>
        <dbReference type="ARBA" id="ARBA00022737"/>
    </source>
</evidence>
<dbReference type="FunFam" id="1.25.40.10:FF:000344">
    <property type="entry name" value="Pentatricopeptide repeat-containing protein"/>
    <property type="match status" value="1"/>
</dbReference>
<dbReference type="FunFam" id="1.25.40.10:FF:000090">
    <property type="entry name" value="Pentatricopeptide repeat-containing protein, chloroplastic"/>
    <property type="match status" value="1"/>
</dbReference>
<dbReference type="InterPro" id="IPR011990">
    <property type="entry name" value="TPR-like_helical_dom_sf"/>
</dbReference>
<dbReference type="Pfam" id="PF01535">
    <property type="entry name" value="PPR"/>
    <property type="match status" value="7"/>
</dbReference>
<gene>
    <name evidence="3" type="ORF">Syun_024661</name>
</gene>
<evidence type="ECO:0008006" key="5">
    <source>
        <dbReference type="Google" id="ProtNLM"/>
    </source>
</evidence>
<keyword evidence="4" id="KW-1185">Reference proteome</keyword>
<dbReference type="GO" id="GO:0003723">
    <property type="term" value="F:RNA binding"/>
    <property type="evidence" value="ECO:0007669"/>
    <property type="project" value="InterPro"/>
</dbReference>
<dbReference type="PANTHER" id="PTHR47926:SF433">
    <property type="entry name" value="PENTATRICOPEPTIDE REPEAT-CONTAINING PROTEIN"/>
    <property type="match status" value="1"/>
</dbReference>
<feature type="repeat" description="PPR" evidence="2">
    <location>
        <begin position="342"/>
        <end position="372"/>
    </location>
</feature>
<comment type="caution">
    <text evidence="3">The sequence shown here is derived from an EMBL/GenBank/DDBJ whole genome shotgun (WGS) entry which is preliminary data.</text>
</comment>
<dbReference type="Pfam" id="PF13041">
    <property type="entry name" value="PPR_2"/>
    <property type="match status" value="1"/>
</dbReference>
<feature type="repeat" description="PPR" evidence="2">
    <location>
        <begin position="265"/>
        <end position="299"/>
    </location>
</feature>
<reference evidence="3 4" key="1">
    <citation type="submission" date="2024-01" db="EMBL/GenBank/DDBJ databases">
        <title>Genome assemblies of Stephania.</title>
        <authorList>
            <person name="Yang L."/>
        </authorList>
    </citation>
    <scope>NUCLEOTIDE SEQUENCE [LARGE SCALE GENOMIC DNA]</scope>
    <source>
        <strain evidence="3">YNDBR</strain>
        <tissue evidence="3">Leaf</tissue>
    </source>
</reference>
<dbReference type="InterPro" id="IPR046848">
    <property type="entry name" value="E_motif"/>
</dbReference>
<dbReference type="EMBL" id="JBBNAF010000010">
    <property type="protein sequence ID" value="KAK9108650.1"/>
    <property type="molecule type" value="Genomic_DNA"/>
</dbReference>
<name>A0AAP0I4S4_9MAGN</name>
<dbReference type="PANTHER" id="PTHR47926">
    <property type="entry name" value="PENTATRICOPEPTIDE REPEAT-CONTAINING PROTEIN"/>
    <property type="match status" value="1"/>
</dbReference>
<evidence type="ECO:0000313" key="4">
    <source>
        <dbReference type="Proteomes" id="UP001420932"/>
    </source>
</evidence>